<feature type="compositionally biased region" description="Low complexity" evidence="1">
    <location>
        <begin position="439"/>
        <end position="455"/>
    </location>
</feature>
<evidence type="ECO:0000313" key="3">
    <source>
        <dbReference type="Proteomes" id="UP001159363"/>
    </source>
</evidence>
<organism evidence="2 3">
    <name type="scientific">Dryococelus australis</name>
    <dbReference type="NCBI Taxonomy" id="614101"/>
    <lineage>
        <taxon>Eukaryota</taxon>
        <taxon>Metazoa</taxon>
        <taxon>Ecdysozoa</taxon>
        <taxon>Arthropoda</taxon>
        <taxon>Hexapoda</taxon>
        <taxon>Insecta</taxon>
        <taxon>Pterygota</taxon>
        <taxon>Neoptera</taxon>
        <taxon>Polyneoptera</taxon>
        <taxon>Phasmatodea</taxon>
        <taxon>Verophasmatodea</taxon>
        <taxon>Anareolatae</taxon>
        <taxon>Phasmatidae</taxon>
        <taxon>Eurycanthinae</taxon>
        <taxon>Dryococelus</taxon>
    </lineage>
</organism>
<keyword evidence="3" id="KW-1185">Reference proteome</keyword>
<feature type="region of interest" description="Disordered" evidence="1">
    <location>
        <begin position="421"/>
        <end position="490"/>
    </location>
</feature>
<feature type="region of interest" description="Disordered" evidence="1">
    <location>
        <begin position="49"/>
        <end position="79"/>
    </location>
</feature>
<evidence type="ECO:0000313" key="2">
    <source>
        <dbReference type="EMBL" id="KAJ8894744.1"/>
    </source>
</evidence>
<reference evidence="2 3" key="1">
    <citation type="submission" date="2023-02" db="EMBL/GenBank/DDBJ databases">
        <title>LHISI_Scaffold_Assembly.</title>
        <authorList>
            <person name="Stuart O.P."/>
            <person name="Cleave R."/>
            <person name="Magrath M.J.L."/>
            <person name="Mikheyev A.S."/>
        </authorList>
    </citation>
    <scope>NUCLEOTIDE SEQUENCE [LARGE SCALE GENOMIC DNA]</scope>
    <source>
        <strain evidence="2">Daus_M_001</strain>
        <tissue evidence="2">Leg muscle</tissue>
    </source>
</reference>
<dbReference type="PANTHER" id="PTHR21345">
    <property type="entry name" value="SPIRE"/>
    <property type="match status" value="1"/>
</dbReference>
<dbReference type="PANTHER" id="PTHR21345:SF3">
    <property type="entry name" value="PROTEIN SPIRE"/>
    <property type="match status" value="1"/>
</dbReference>
<protein>
    <submittedName>
        <fullName evidence="2">Uncharacterized protein</fullName>
    </submittedName>
</protein>
<sequence>MLCDTGQKYAIACGKFSSYSEYRHGAYDLATQCPARSRSIRRHTIVAATSTADAGTQSLPHSRPQSRGPTVSSASSDTDYSNHLACTLPEMSWSRNSLQDELLHSFISVGPRFLPYLNPQDIPDRTPNQYSEQKNWQQAMECVSLTLEEIVHIRSVLTKAELESLPVEGHVKEDVEKRKLGVVVVEFRGRKFVVVEFRDRKVAVVKFRDRKVVVVEFRDRKVFVVEFCGRGRLLWWSSEVGRLSWQSSGVGGLVVAEFCGRGLDIFMSQEGPQLCCGMANRLPPRRTRFDSWQGRSPDFRMMKPLAPCVVHTMQHWSSLLGFMQSYALLKTSQHCEGQPYHQVCFLCLKTRFGLFGPRGHECKLCKRTICSRCSSKMRIPTEHFSQVPVYALSPGLSSPEEEVKDSFPRSLMNRLMVPQTARNSVGSAPSSPHLSRVESASAPGSGMGSSMADSMEGPISLPAFSPASTSASERRSRFNRAMTVGQPQNKKEKLKGLQMIVCHDCKMMVIQIIKTSRTSRNNAIRNLTLNLSPVY</sequence>
<dbReference type="SUPFAM" id="SSF57903">
    <property type="entry name" value="FYVE/PHD zinc finger"/>
    <property type="match status" value="1"/>
</dbReference>
<gene>
    <name evidence="2" type="ORF">PR048_000051</name>
</gene>
<dbReference type="Gene3D" id="3.30.40.10">
    <property type="entry name" value="Zinc/RING finger domain, C3HC4 (zinc finger)"/>
    <property type="match status" value="1"/>
</dbReference>
<dbReference type="Proteomes" id="UP001159363">
    <property type="component" value="Chromosome 1"/>
</dbReference>
<dbReference type="InterPro" id="IPR029901">
    <property type="entry name" value="Spire"/>
</dbReference>
<accession>A0ABQ9IER9</accession>
<dbReference type="EMBL" id="JARBHB010000001">
    <property type="protein sequence ID" value="KAJ8894744.1"/>
    <property type="molecule type" value="Genomic_DNA"/>
</dbReference>
<dbReference type="InterPro" id="IPR013083">
    <property type="entry name" value="Znf_RING/FYVE/PHD"/>
</dbReference>
<feature type="compositionally biased region" description="Polar residues" evidence="1">
    <location>
        <begin position="421"/>
        <end position="433"/>
    </location>
</feature>
<evidence type="ECO:0000256" key="1">
    <source>
        <dbReference type="SAM" id="MobiDB-lite"/>
    </source>
</evidence>
<proteinExistence type="predicted"/>
<name>A0ABQ9IER9_9NEOP</name>
<comment type="caution">
    <text evidence="2">The sequence shown here is derived from an EMBL/GenBank/DDBJ whole genome shotgun (WGS) entry which is preliminary data.</text>
</comment>
<dbReference type="InterPro" id="IPR011011">
    <property type="entry name" value="Znf_FYVE_PHD"/>
</dbReference>